<protein>
    <recommendedName>
        <fullName evidence="8">UV-endonuclease UvdE</fullName>
    </recommendedName>
</protein>
<proteinExistence type="predicted"/>
<dbReference type="AlphaFoldDB" id="A0A7S1T2N7"/>
<dbReference type="EMBL" id="HBGG01036158">
    <property type="protein sequence ID" value="CAD9216596.1"/>
    <property type="molecule type" value="Transcribed_RNA"/>
</dbReference>
<dbReference type="GO" id="GO:0016787">
    <property type="term" value="F:hydrolase activity"/>
    <property type="evidence" value="ECO:0007669"/>
    <property type="project" value="UniProtKB-KW"/>
</dbReference>
<evidence type="ECO:0000256" key="5">
    <source>
        <dbReference type="ARBA" id="ARBA00022801"/>
    </source>
</evidence>
<dbReference type="Gene3D" id="3.20.20.150">
    <property type="entry name" value="Divalent-metal-dependent TIM barrel enzymes"/>
    <property type="match status" value="1"/>
</dbReference>
<keyword evidence="3" id="KW-0227">DNA damage</keyword>
<keyword evidence="1" id="KW-0540">Nuclease</keyword>
<dbReference type="PANTHER" id="PTHR31290:SF5">
    <property type="entry name" value="UV-DAMAGE ENDONUCLEASE"/>
    <property type="match status" value="1"/>
</dbReference>
<keyword evidence="2" id="KW-0255">Endonuclease</keyword>
<organism evidence="7">
    <name type="scientific">Tetraselmis chuii</name>
    <dbReference type="NCBI Taxonomy" id="63592"/>
    <lineage>
        <taxon>Eukaryota</taxon>
        <taxon>Viridiplantae</taxon>
        <taxon>Chlorophyta</taxon>
        <taxon>core chlorophytes</taxon>
        <taxon>Chlorodendrophyceae</taxon>
        <taxon>Chlorodendrales</taxon>
        <taxon>Chlorodendraceae</taxon>
        <taxon>Tetraselmis</taxon>
    </lineage>
</organism>
<dbReference type="NCBIfam" id="TIGR00629">
    <property type="entry name" value="uvde"/>
    <property type="match status" value="1"/>
</dbReference>
<keyword evidence="5" id="KW-0378">Hydrolase</keyword>
<dbReference type="InterPro" id="IPR004601">
    <property type="entry name" value="UvdE"/>
</dbReference>
<dbReference type="InterPro" id="IPR036237">
    <property type="entry name" value="Xyl_isomerase-like_sf"/>
</dbReference>
<reference evidence="7" key="1">
    <citation type="submission" date="2021-01" db="EMBL/GenBank/DDBJ databases">
        <authorList>
            <person name="Corre E."/>
            <person name="Pelletier E."/>
            <person name="Niang G."/>
            <person name="Scheremetjew M."/>
            <person name="Finn R."/>
            <person name="Kale V."/>
            <person name="Holt S."/>
            <person name="Cochrane G."/>
            <person name="Meng A."/>
            <person name="Brown T."/>
            <person name="Cohen L."/>
        </authorList>
    </citation>
    <scope>NUCLEOTIDE SEQUENCE</scope>
    <source>
        <strain evidence="7">PLY429</strain>
    </source>
</reference>
<dbReference type="Pfam" id="PF03851">
    <property type="entry name" value="UvdE"/>
    <property type="match status" value="1"/>
</dbReference>
<dbReference type="GO" id="GO:0004519">
    <property type="term" value="F:endonuclease activity"/>
    <property type="evidence" value="ECO:0007669"/>
    <property type="project" value="UniProtKB-KW"/>
</dbReference>
<dbReference type="PANTHER" id="PTHR31290">
    <property type="entry name" value="UV-DAMAGE ENDONUCLEASE"/>
    <property type="match status" value="1"/>
</dbReference>
<evidence type="ECO:0000256" key="4">
    <source>
        <dbReference type="ARBA" id="ARBA00022769"/>
    </source>
</evidence>
<gene>
    <name evidence="7" type="ORF">TCHU04912_LOCUS18843</name>
</gene>
<dbReference type="GO" id="GO:0009411">
    <property type="term" value="P:response to UV"/>
    <property type="evidence" value="ECO:0007669"/>
    <property type="project" value="InterPro"/>
</dbReference>
<dbReference type="GO" id="GO:0006289">
    <property type="term" value="P:nucleotide-excision repair"/>
    <property type="evidence" value="ECO:0007669"/>
    <property type="project" value="InterPro"/>
</dbReference>
<accession>A0A7S1T2N7</accession>
<keyword evidence="6" id="KW-0234">DNA repair</keyword>
<dbReference type="SUPFAM" id="SSF51658">
    <property type="entry name" value="Xylose isomerase-like"/>
    <property type="match status" value="1"/>
</dbReference>
<name>A0A7S1T2N7_9CHLO</name>
<evidence type="ECO:0000256" key="2">
    <source>
        <dbReference type="ARBA" id="ARBA00022759"/>
    </source>
</evidence>
<evidence type="ECO:0000256" key="1">
    <source>
        <dbReference type="ARBA" id="ARBA00022722"/>
    </source>
</evidence>
<evidence type="ECO:0000256" key="3">
    <source>
        <dbReference type="ARBA" id="ARBA00022763"/>
    </source>
</evidence>
<evidence type="ECO:0008006" key="8">
    <source>
        <dbReference type="Google" id="ProtNLM"/>
    </source>
</evidence>
<keyword evidence="4" id="KW-0228">DNA excision</keyword>
<sequence length="545" mass="60706">MLGCGVGGAVALGKISFVQRGTKRQRYVATTPVLYPATACRSDGGRVYVGTLPTITPSRVVPALAWAAYTPRKKLQTKRPPGEATKVTQRRSNSWNDFQRKLGGKRLSMLQGVSPFVGGEQMRERYQQERRDAPRCSSCPERECEGDDPRRCSWNEFQQLLSGCGLSSKQRAALFWEHRGDPSAGAAFAAAGRGTRGEGSPSVIAHNVVALPTEKKVGQQQRVSEVFRPIEMPRLGYACSNGTLRAERPSVYITRGARRATFEKRGLPYVSNLALCNCRDLFRVLEWNEAAGIPFFRLCIDMFPWADQYAFEALPDFPEIRDTLNSAGEYARSMGHRLTCHPAQYVKLASPDAELQQISLHILELHSQLFDLLGYSHASPENKINIHVGGVYGNKPASLARFASALSRLSPHCRARLTIENDDSETGYSIKDLIPLSRATGVPLVFDFHHHRFNNGGLPEREALLAIVTTWPEGVRPVVHWSESQEGRRPHAHADLVAFPIRLHGLDSQLDVMLEAKGRERAVLEYRRLATVAYLHDIIHPLLEP</sequence>
<evidence type="ECO:0000313" key="7">
    <source>
        <dbReference type="EMBL" id="CAD9216596.1"/>
    </source>
</evidence>
<evidence type="ECO:0000256" key="6">
    <source>
        <dbReference type="ARBA" id="ARBA00023204"/>
    </source>
</evidence>